<dbReference type="SUPFAM" id="SSF55874">
    <property type="entry name" value="ATPase domain of HSP90 chaperone/DNA topoisomerase II/histidine kinase"/>
    <property type="match status" value="1"/>
</dbReference>
<keyword evidence="13 14" id="KW-0472">Membrane</keyword>
<dbReference type="InterPro" id="IPR003660">
    <property type="entry name" value="HAMP_dom"/>
</dbReference>
<dbReference type="GO" id="GO:0004673">
    <property type="term" value="F:protein histidine kinase activity"/>
    <property type="evidence" value="ECO:0007669"/>
    <property type="project" value="UniProtKB-EC"/>
</dbReference>
<dbReference type="CDD" id="cd00082">
    <property type="entry name" value="HisKA"/>
    <property type="match status" value="1"/>
</dbReference>
<proteinExistence type="predicted"/>
<comment type="catalytic activity">
    <reaction evidence="1 14">
        <text>ATP + protein L-histidine = ADP + protein N-phospho-L-histidine.</text>
        <dbReference type="EC" id="2.7.13.3"/>
    </reaction>
</comment>
<dbReference type="Proteomes" id="UP001596457">
    <property type="component" value="Unassembled WGS sequence"/>
</dbReference>
<evidence type="ECO:0000256" key="13">
    <source>
        <dbReference type="ARBA" id="ARBA00023136"/>
    </source>
</evidence>
<dbReference type="SUPFAM" id="SSF47384">
    <property type="entry name" value="Homodimeric domain of signal transducing histidine kinase"/>
    <property type="match status" value="1"/>
</dbReference>
<evidence type="ECO:0000259" key="15">
    <source>
        <dbReference type="PROSITE" id="PS50109"/>
    </source>
</evidence>
<feature type="domain" description="Histidine kinase" evidence="15">
    <location>
        <begin position="248"/>
        <end position="461"/>
    </location>
</feature>
<dbReference type="InterPro" id="IPR006290">
    <property type="entry name" value="CztS_silS_copS"/>
</dbReference>
<dbReference type="Pfam" id="PF21085">
    <property type="entry name" value="CusS"/>
    <property type="match status" value="1"/>
</dbReference>
<keyword evidence="5" id="KW-0597">Phosphoprotein</keyword>
<dbReference type="Gene3D" id="3.30.565.10">
    <property type="entry name" value="Histidine kinase-like ATPase, C-terminal domain"/>
    <property type="match status" value="1"/>
</dbReference>
<feature type="transmembrane region" description="Helical" evidence="14">
    <location>
        <begin position="167"/>
        <end position="186"/>
    </location>
</feature>
<keyword evidence="3 14" id="KW-1003">Cell membrane</keyword>
<dbReference type="NCBIfam" id="TIGR01386">
    <property type="entry name" value="cztS_silS_copS"/>
    <property type="match status" value="1"/>
</dbReference>
<keyword evidence="18" id="KW-1185">Reference proteome</keyword>
<accession>A0ABW2S8C0</accession>
<dbReference type="EMBL" id="JBHTBZ010000008">
    <property type="protein sequence ID" value="MFC7459373.1"/>
    <property type="molecule type" value="Genomic_DNA"/>
</dbReference>
<dbReference type="InterPro" id="IPR036890">
    <property type="entry name" value="HATPase_C_sf"/>
</dbReference>
<evidence type="ECO:0000256" key="2">
    <source>
        <dbReference type="ARBA" id="ARBA00004429"/>
    </source>
</evidence>
<evidence type="ECO:0000313" key="17">
    <source>
        <dbReference type="EMBL" id="MFC7459373.1"/>
    </source>
</evidence>
<dbReference type="EC" id="2.7.13.3" evidence="14"/>
<dbReference type="InterPro" id="IPR050428">
    <property type="entry name" value="TCS_sensor_his_kinase"/>
</dbReference>
<keyword evidence="12 14" id="KW-0902">Two-component regulatory system</keyword>
<comment type="function">
    <text evidence="14">Member of a two-component regulatory system.</text>
</comment>
<evidence type="ECO:0000256" key="7">
    <source>
        <dbReference type="ARBA" id="ARBA00022692"/>
    </source>
</evidence>
<reference evidence="18" key="1">
    <citation type="journal article" date="2019" name="Int. J. Syst. Evol. Microbiol.">
        <title>The Global Catalogue of Microorganisms (GCM) 10K type strain sequencing project: providing services to taxonomists for standard genome sequencing and annotation.</title>
        <authorList>
            <consortium name="The Broad Institute Genomics Platform"/>
            <consortium name="The Broad Institute Genome Sequencing Center for Infectious Disease"/>
            <person name="Wu L."/>
            <person name="Ma J."/>
        </authorList>
    </citation>
    <scope>NUCLEOTIDE SEQUENCE [LARGE SCALE GENOMIC DNA]</scope>
    <source>
        <strain evidence="18">CCUG 53903</strain>
    </source>
</reference>
<keyword evidence="10 14" id="KW-0067">ATP-binding</keyword>
<keyword evidence="9 14" id="KW-0418">Kinase</keyword>
<dbReference type="InterPro" id="IPR003661">
    <property type="entry name" value="HisK_dim/P_dom"/>
</dbReference>
<dbReference type="Gene3D" id="6.10.340.10">
    <property type="match status" value="1"/>
</dbReference>
<comment type="subcellular location">
    <subcellularLocation>
        <location evidence="2">Cell inner membrane</location>
        <topology evidence="2">Multi-pass membrane protein</topology>
    </subcellularLocation>
</comment>
<dbReference type="InterPro" id="IPR048590">
    <property type="entry name" value="CusS-like_sensor"/>
</dbReference>
<comment type="caution">
    <text evidence="17">The sequence shown here is derived from an EMBL/GenBank/DDBJ whole genome shotgun (WGS) entry which is preliminary data.</text>
</comment>
<sequence>MPMKSTLTVRLTVLYTLVAATVLSGLAVLVLMTTHQHFVELDQAFMLEKAKLIQDSAKGKQGLEEVSQRIQEIAESHHGMYLQLWSGKSLVLGPGELEVPSLLSTAEERAGQLVDWVVNGKSLRGLSQDIELNGDASQGARTVAARLVLAVETHHHTMFQTSLAKTLAVFVLLATALSGFLGWWAARTGLSPLRVMRERAMKVTANKLNHRMPVDEVPVEMADLATSLNEMLERLEADFVRLQDFSGDLAHELRTPLNNLLTQTQVALSHPRDAASYRDTLASNAEEYQRLARMVSDMLFLAKADRGIALPNPEKLELSEEVSALFEFYEAVAEDLRIELKVDGHGQVIGDRLMIRRAISNLLSNALRHAETNTRIELVVAKGTEVTLSVSNKGTPIGREHLARLFDRFYRVDKARTRPESDGAGLGLAITSAIMQAHHGRIDVASEAERTTFSLHFPLPALDASHEQLRSMGR</sequence>
<evidence type="ECO:0000256" key="4">
    <source>
        <dbReference type="ARBA" id="ARBA00022519"/>
    </source>
</evidence>
<protein>
    <recommendedName>
        <fullName evidence="14">Sensor protein</fullName>
        <ecNumber evidence="14">2.7.13.3</ecNumber>
    </recommendedName>
</protein>
<keyword evidence="4 14" id="KW-0997">Cell inner membrane</keyword>
<evidence type="ECO:0000256" key="11">
    <source>
        <dbReference type="ARBA" id="ARBA00022989"/>
    </source>
</evidence>
<dbReference type="InterPro" id="IPR005467">
    <property type="entry name" value="His_kinase_dom"/>
</dbReference>
<dbReference type="RefSeq" id="WP_382198620.1">
    <property type="nucleotide sequence ID" value="NZ_JBHTBZ010000008.1"/>
</dbReference>
<evidence type="ECO:0000256" key="14">
    <source>
        <dbReference type="RuleBase" id="RU364088"/>
    </source>
</evidence>
<organism evidence="17 18">
    <name type="scientific">Hydrogenophaga defluvii</name>
    <dbReference type="NCBI Taxonomy" id="249410"/>
    <lineage>
        <taxon>Bacteria</taxon>
        <taxon>Pseudomonadati</taxon>
        <taxon>Pseudomonadota</taxon>
        <taxon>Betaproteobacteria</taxon>
        <taxon>Burkholderiales</taxon>
        <taxon>Comamonadaceae</taxon>
        <taxon>Hydrogenophaga</taxon>
    </lineage>
</organism>
<evidence type="ECO:0000256" key="8">
    <source>
        <dbReference type="ARBA" id="ARBA00022741"/>
    </source>
</evidence>
<evidence type="ECO:0000313" key="18">
    <source>
        <dbReference type="Proteomes" id="UP001596457"/>
    </source>
</evidence>
<dbReference type="Pfam" id="PF02518">
    <property type="entry name" value="HATPase_c"/>
    <property type="match status" value="1"/>
</dbReference>
<dbReference type="Pfam" id="PF00672">
    <property type="entry name" value="HAMP"/>
    <property type="match status" value="1"/>
</dbReference>
<dbReference type="PANTHER" id="PTHR45436">
    <property type="entry name" value="SENSOR HISTIDINE KINASE YKOH"/>
    <property type="match status" value="1"/>
</dbReference>
<dbReference type="SMART" id="SM00387">
    <property type="entry name" value="HATPase_c"/>
    <property type="match status" value="1"/>
</dbReference>
<name>A0ABW2S8C0_9BURK</name>
<keyword evidence="6 14" id="KW-0808">Transferase</keyword>
<dbReference type="PROSITE" id="PS50109">
    <property type="entry name" value="HIS_KIN"/>
    <property type="match status" value="1"/>
</dbReference>
<dbReference type="SMART" id="SM00304">
    <property type="entry name" value="HAMP"/>
    <property type="match status" value="1"/>
</dbReference>
<evidence type="ECO:0000256" key="6">
    <source>
        <dbReference type="ARBA" id="ARBA00022679"/>
    </source>
</evidence>
<evidence type="ECO:0000256" key="1">
    <source>
        <dbReference type="ARBA" id="ARBA00000085"/>
    </source>
</evidence>
<dbReference type="InterPro" id="IPR003594">
    <property type="entry name" value="HATPase_dom"/>
</dbReference>
<evidence type="ECO:0000259" key="16">
    <source>
        <dbReference type="PROSITE" id="PS50885"/>
    </source>
</evidence>
<dbReference type="SMART" id="SM00388">
    <property type="entry name" value="HisKA"/>
    <property type="match status" value="1"/>
</dbReference>
<dbReference type="Pfam" id="PF00512">
    <property type="entry name" value="HisKA"/>
    <property type="match status" value="1"/>
</dbReference>
<dbReference type="InterPro" id="IPR004358">
    <property type="entry name" value="Sig_transdc_His_kin-like_C"/>
</dbReference>
<evidence type="ECO:0000256" key="12">
    <source>
        <dbReference type="ARBA" id="ARBA00023012"/>
    </source>
</evidence>
<dbReference type="CDD" id="cd06225">
    <property type="entry name" value="HAMP"/>
    <property type="match status" value="1"/>
</dbReference>
<keyword evidence="8 14" id="KW-0547">Nucleotide-binding</keyword>
<evidence type="ECO:0000256" key="5">
    <source>
        <dbReference type="ARBA" id="ARBA00022553"/>
    </source>
</evidence>
<dbReference type="InterPro" id="IPR036097">
    <property type="entry name" value="HisK_dim/P_sf"/>
</dbReference>
<keyword evidence="7 14" id="KW-0812">Transmembrane</keyword>
<feature type="domain" description="HAMP" evidence="16">
    <location>
        <begin position="187"/>
        <end position="240"/>
    </location>
</feature>
<dbReference type="PANTHER" id="PTHR45436:SF15">
    <property type="entry name" value="SENSOR HISTIDINE KINASE CUSS"/>
    <property type="match status" value="1"/>
</dbReference>
<feature type="transmembrane region" description="Helical" evidence="14">
    <location>
        <begin position="12"/>
        <end position="32"/>
    </location>
</feature>
<dbReference type="Gene3D" id="1.10.287.130">
    <property type="match status" value="1"/>
</dbReference>
<keyword evidence="11 14" id="KW-1133">Transmembrane helix</keyword>
<evidence type="ECO:0000256" key="3">
    <source>
        <dbReference type="ARBA" id="ARBA00022475"/>
    </source>
</evidence>
<dbReference type="PROSITE" id="PS50885">
    <property type="entry name" value="HAMP"/>
    <property type="match status" value="1"/>
</dbReference>
<gene>
    <name evidence="17" type="ORF">ACFQU0_02900</name>
</gene>
<evidence type="ECO:0000256" key="9">
    <source>
        <dbReference type="ARBA" id="ARBA00022777"/>
    </source>
</evidence>
<dbReference type="PRINTS" id="PR00344">
    <property type="entry name" value="BCTRLSENSOR"/>
</dbReference>
<evidence type="ECO:0000256" key="10">
    <source>
        <dbReference type="ARBA" id="ARBA00022840"/>
    </source>
</evidence>